<reference evidence="9" key="1">
    <citation type="submission" date="2016-11" db="EMBL/GenBank/DDBJ databases">
        <authorList>
            <person name="Varghese N."/>
            <person name="Submissions S."/>
        </authorList>
    </citation>
    <scope>NUCLEOTIDE SEQUENCE [LARGE SCALE GENOMIC DNA]</scope>
    <source>
        <strain evidence="9">Sac-22</strain>
    </source>
</reference>
<protein>
    <recommendedName>
        <fullName evidence="4 7">dTDP-4-dehydrorhamnose 3,5-epimerase</fullName>
        <ecNumber evidence="3 7">5.1.3.13</ecNumber>
    </recommendedName>
    <alternativeName>
        <fullName evidence="7">Thymidine diphospho-4-keto-rhamnose 3,5-epimerase</fullName>
    </alternativeName>
</protein>
<dbReference type="InterPro" id="IPR011051">
    <property type="entry name" value="RmlC_Cupin_sf"/>
</dbReference>
<evidence type="ECO:0000256" key="1">
    <source>
        <dbReference type="ARBA" id="ARBA00001298"/>
    </source>
</evidence>
<dbReference type="SUPFAM" id="SSF51182">
    <property type="entry name" value="RmlC-like cupins"/>
    <property type="match status" value="1"/>
</dbReference>
<evidence type="ECO:0000313" key="8">
    <source>
        <dbReference type="EMBL" id="SHM97202.1"/>
    </source>
</evidence>
<dbReference type="GO" id="GO:0008830">
    <property type="term" value="F:dTDP-4-dehydrorhamnose 3,5-epimerase activity"/>
    <property type="evidence" value="ECO:0007669"/>
    <property type="project" value="UniProtKB-UniRule"/>
</dbReference>
<evidence type="ECO:0000256" key="2">
    <source>
        <dbReference type="ARBA" id="ARBA00001997"/>
    </source>
</evidence>
<dbReference type="EC" id="5.1.3.13" evidence="3 7"/>
<evidence type="ECO:0000256" key="7">
    <source>
        <dbReference type="RuleBase" id="RU364069"/>
    </source>
</evidence>
<gene>
    <name evidence="8" type="ORF">SAMN05192549_103423</name>
</gene>
<sequence>MKIVATAIPGCYQIITDIRRDDRGSFVKVFHEDIFREHGLATDFREEYYSTSQRNVIRGLHFQTPPHDHAKLVYCTHGAVMDVALDLRKGSPMYGQHITLELSAENGHMLYLPAGLAHGFCSLSDQSLMVYKVTTTYAPNNDGGVLWNSAGIAWPVQDPVMSPRDGTFPALAAFDSPFVYAANAGAAA</sequence>
<keyword evidence="9" id="KW-1185">Reference proteome</keyword>
<dbReference type="CDD" id="cd00438">
    <property type="entry name" value="cupin_RmlC"/>
    <property type="match status" value="1"/>
</dbReference>
<organism evidence="8 9">
    <name type="scientific">Duganella sacchari</name>
    <dbReference type="NCBI Taxonomy" id="551987"/>
    <lineage>
        <taxon>Bacteria</taxon>
        <taxon>Pseudomonadati</taxon>
        <taxon>Pseudomonadota</taxon>
        <taxon>Betaproteobacteria</taxon>
        <taxon>Burkholderiales</taxon>
        <taxon>Oxalobacteraceae</taxon>
        <taxon>Telluria group</taxon>
        <taxon>Duganella</taxon>
    </lineage>
</organism>
<dbReference type="PANTHER" id="PTHR21047:SF2">
    <property type="entry name" value="THYMIDINE DIPHOSPHO-4-KETO-RHAMNOSE 3,5-EPIMERASE"/>
    <property type="match status" value="1"/>
</dbReference>
<dbReference type="UniPathway" id="UPA00124"/>
<comment type="pathway">
    <text evidence="7">Carbohydrate biosynthesis; dTDP-L-rhamnose biosynthesis.</text>
</comment>
<name>A0A1M7N132_9BURK</name>
<evidence type="ECO:0000256" key="3">
    <source>
        <dbReference type="ARBA" id="ARBA00012098"/>
    </source>
</evidence>
<accession>A0A1M7N132</accession>
<proteinExistence type="inferred from homology"/>
<keyword evidence="7" id="KW-0413">Isomerase</keyword>
<dbReference type="InterPro" id="IPR014710">
    <property type="entry name" value="RmlC-like_jellyroll"/>
</dbReference>
<dbReference type="Proteomes" id="UP000184339">
    <property type="component" value="Unassembled WGS sequence"/>
</dbReference>
<comment type="function">
    <text evidence="2 7">Catalyzes the epimerization of the C3' and C5'positions of dTDP-6-deoxy-D-xylo-4-hexulose, forming dTDP-6-deoxy-L-lyxo-4-hexulose.</text>
</comment>
<feature type="active site" description="Proton acceptor" evidence="5">
    <location>
        <position position="61"/>
    </location>
</feature>
<dbReference type="GO" id="GO:0005829">
    <property type="term" value="C:cytosol"/>
    <property type="evidence" value="ECO:0007669"/>
    <property type="project" value="TreeGrafter"/>
</dbReference>
<dbReference type="PANTHER" id="PTHR21047">
    <property type="entry name" value="DTDP-6-DEOXY-D-GLUCOSE-3,5 EPIMERASE"/>
    <property type="match status" value="1"/>
</dbReference>
<dbReference type="STRING" id="551987.SAMN05192549_103423"/>
<dbReference type="Pfam" id="PF00908">
    <property type="entry name" value="dTDP_sugar_isom"/>
    <property type="match status" value="1"/>
</dbReference>
<comment type="similarity">
    <text evidence="7">Belongs to the dTDP-4-dehydrorhamnose 3,5-epimerase family.</text>
</comment>
<dbReference type="AlphaFoldDB" id="A0A1M7N132"/>
<dbReference type="GO" id="GO:0000271">
    <property type="term" value="P:polysaccharide biosynthetic process"/>
    <property type="evidence" value="ECO:0007669"/>
    <property type="project" value="TreeGrafter"/>
</dbReference>
<dbReference type="InterPro" id="IPR000888">
    <property type="entry name" value="RmlC-like"/>
</dbReference>
<dbReference type="RefSeq" id="WP_208861867.1">
    <property type="nucleotide sequence ID" value="NZ_FRCX01000003.1"/>
</dbReference>
<dbReference type="NCBIfam" id="TIGR01221">
    <property type="entry name" value="rmlC"/>
    <property type="match status" value="1"/>
</dbReference>
<evidence type="ECO:0000256" key="6">
    <source>
        <dbReference type="PIRSR" id="PIRSR600888-3"/>
    </source>
</evidence>
<dbReference type="EMBL" id="FRCX01000003">
    <property type="protein sequence ID" value="SHM97202.1"/>
    <property type="molecule type" value="Genomic_DNA"/>
</dbReference>
<comment type="subunit">
    <text evidence="7">Homodimer.</text>
</comment>
<evidence type="ECO:0000256" key="4">
    <source>
        <dbReference type="ARBA" id="ARBA00019595"/>
    </source>
</evidence>
<dbReference type="GO" id="GO:0019305">
    <property type="term" value="P:dTDP-rhamnose biosynthetic process"/>
    <property type="evidence" value="ECO:0007669"/>
    <property type="project" value="UniProtKB-UniRule"/>
</dbReference>
<comment type="catalytic activity">
    <reaction evidence="1 7">
        <text>dTDP-4-dehydro-6-deoxy-alpha-D-glucose = dTDP-4-dehydro-beta-L-rhamnose</text>
        <dbReference type="Rhea" id="RHEA:16969"/>
        <dbReference type="ChEBI" id="CHEBI:57649"/>
        <dbReference type="ChEBI" id="CHEBI:62830"/>
        <dbReference type="EC" id="5.1.3.13"/>
    </reaction>
</comment>
<evidence type="ECO:0000313" key="9">
    <source>
        <dbReference type="Proteomes" id="UP000184339"/>
    </source>
</evidence>
<evidence type="ECO:0000256" key="5">
    <source>
        <dbReference type="PIRSR" id="PIRSR600888-1"/>
    </source>
</evidence>
<feature type="active site" description="Proton donor" evidence="5">
    <location>
        <position position="131"/>
    </location>
</feature>
<feature type="site" description="Participates in a stacking interaction with the thymidine ring of dTDP-4-oxo-6-deoxyglucose" evidence="6">
    <location>
        <position position="137"/>
    </location>
</feature>
<dbReference type="Gene3D" id="2.60.120.10">
    <property type="entry name" value="Jelly Rolls"/>
    <property type="match status" value="1"/>
</dbReference>